<protein>
    <recommendedName>
        <fullName evidence="4">Hydroxylaminobenzene mutase</fullName>
    </recommendedName>
</protein>
<gene>
    <name evidence="2" type="ORF">KCQ71_01990</name>
</gene>
<proteinExistence type="predicted"/>
<keyword evidence="1" id="KW-1133">Transmembrane helix</keyword>
<dbReference type="RefSeq" id="WP_223402280.1">
    <property type="nucleotide sequence ID" value="NZ_JAGSHT010000002.1"/>
</dbReference>
<keyword evidence="3" id="KW-1185">Reference proteome</keyword>
<evidence type="ECO:0000313" key="3">
    <source>
        <dbReference type="Proteomes" id="UP000826651"/>
    </source>
</evidence>
<feature type="transmembrane region" description="Helical" evidence="1">
    <location>
        <begin position="109"/>
        <end position="130"/>
    </location>
</feature>
<feature type="transmembrane region" description="Helical" evidence="1">
    <location>
        <begin position="20"/>
        <end position="40"/>
    </location>
</feature>
<evidence type="ECO:0000256" key="1">
    <source>
        <dbReference type="SAM" id="Phobius"/>
    </source>
</evidence>
<evidence type="ECO:0008006" key="4">
    <source>
        <dbReference type="Google" id="ProtNLM"/>
    </source>
</evidence>
<keyword evidence="1" id="KW-0472">Membrane</keyword>
<name>A0ABS7S3I3_9MICO</name>
<keyword evidence="1" id="KW-0812">Transmembrane</keyword>
<dbReference type="Proteomes" id="UP000826651">
    <property type="component" value="Unassembled WGS sequence"/>
</dbReference>
<organism evidence="2 3">
    <name type="scientific">Occultella gossypii</name>
    <dbReference type="NCBI Taxonomy" id="2800820"/>
    <lineage>
        <taxon>Bacteria</taxon>
        <taxon>Bacillati</taxon>
        <taxon>Actinomycetota</taxon>
        <taxon>Actinomycetes</taxon>
        <taxon>Micrococcales</taxon>
        <taxon>Ruaniaceae</taxon>
        <taxon>Occultella</taxon>
    </lineage>
</organism>
<evidence type="ECO:0000313" key="2">
    <source>
        <dbReference type="EMBL" id="MBZ2194909.1"/>
    </source>
</evidence>
<sequence length="143" mass="14929">MTRVRTLLDMEELKSLNWPFILGLGALGLVGQLGHLIGVANAMGEAPFAIVHAAVVSVAWIVLVGFSTNKTPILTSVLAAMAYGVYTIVIGATVLPITTGGFESLSTMAIAILPVIGTNAAWGLITGLIARGIQTMRGRKEAR</sequence>
<dbReference type="EMBL" id="JAGSHT010000002">
    <property type="protein sequence ID" value="MBZ2194909.1"/>
    <property type="molecule type" value="Genomic_DNA"/>
</dbReference>
<feature type="transmembrane region" description="Helical" evidence="1">
    <location>
        <begin position="46"/>
        <end position="66"/>
    </location>
</feature>
<reference evidence="2 3" key="1">
    <citation type="submission" date="2021-04" db="EMBL/GenBank/DDBJ databases">
        <title>Ruania sp. nov., isolated from sandy soil of mangrove forest.</title>
        <authorList>
            <person name="Ge X."/>
            <person name="Huang R."/>
            <person name="Liu W."/>
        </authorList>
    </citation>
    <scope>NUCLEOTIDE SEQUENCE [LARGE SCALE GENOMIC DNA]</scope>
    <source>
        <strain evidence="2 3">N2-46</strain>
    </source>
</reference>
<feature type="transmembrane region" description="Helical" evidence="1">
    <location>
        <begin position="73"/>
        <end position="97"/>
    </location>
</feature>
<comment type="caution">
    <text evidence="2">The sequence shown here is derived from an EMBL/GenBank/DDBJ whole genome shotgun (WGS) entry which is preliminary data.</text>
</comment>
<accession>A0ABS7S3I3</accession>